<dbReference type="NCBIfam" id="TIGR00008">
    <property type="entry name" value="infA"/>
    <property type="match status" value="1"/>
</dbReference>
<dbReference type="InterPro" id="IPR004368">
    <property type="entry name" value="TIF_IF1"/>
</dbReference>
<organism evidence="8 9">
    <name type="scientific">SAR324 cluster bacterium</name>
    <dbReference type="NCBI Taxonomy" id="2024889"/>
    <lineage>
        <taxon>Bacteria</taxon>
        <taxon>Deltaproteobacteria</taxon>
        <taxon>SAR324 cluster</taxon>
    </lineage>
</organism>
<keyword evidence="2 5" id="KW-0396">Initiation factor</keyword>
<dbReference type="GO" id="GO:0003723">
    <property type="term" value="F:RNA binding"/>
    <property type="evidence" value="ECO:0007669"/>
    <property type="project" value="InterPro"/>
</dbReference>
<evidence type="ECO:0000313" key="8">
    <source>
        <dbReference type="EMBL" id="PCI28561.1"/>
    </source>
</evidence>
<dbReference type="PROSITE" id="PS50832">
    <property type="entry name" value="S1_IF1_TYPE"/>
    <property type="match status" value="1"/>
</dbReference>
<dbReference type="EMBL" id="NVSR01000031">
    <property type="protein sequence ID" value="PCI28561.1"/>
    <property type="molecule type" value="Genomic_DNA"/>
</dbReference>
<dbReference type="Proteomes" id="UP000218113">
    <property type="component" value="Unassembled WGS sequence"/>
</dbReference>
<dbReference type="Gene3D" id="2.40.50.140">
    <property type="entry name" value="Nucleic acid-binding proteins"/>
    <property type="match status" value="1"/>
</dbReference>
<dbReference type="Pfam" id="PF01176">
    <property type="entry name" value="eIF-1a"/>
    <property type="match status" value="1"/>
</dbReference>
<evidence type="ECO:0000256" key="5">
    <source>
        <dbReference type="PROSITE-ProRule" id="PRU00181"/>
    </source>
</evidence>
<keyword evidence="3 5" id="KW-0648">Protein biosynthesis</keyword>
<evidence type="ECO:0000256" key="3">
    <source>
        <dbReference type="ARBA" id="ARBA00022917"/>
    </source>
</evidence>
<dbReference type="PANTHER" id="PTHR33370:SF1">
    <property type="entry name" value="TRANSLATION INITIATION FACTOR IF-1, CHLOROPLASTIC"/>
    <property type="match status" value="1"/>
</dbReference>
<evidence type="ECO:0000256" key="2">
    <source>
        <dbReference type="ARBA" id="ARBA00022540"/>
    </source>
</evidence>
<evidence type="ECO:0000256" key="4">
    <source>
        <dbReference type="NCBIfam" id="TIGR00008"/>
    </source>
</evidence>
<comment type="caution">
    <text evidence="8">The sequence shown here is derived from an EMBL/GenBank/DDBJ whole genome shotgun (WGS) entry which is preliminary data.</text>
</comment>
<gene>
    <name evidence="8" type="ORF">COB67_06160</name>
</gene>
<evidence type="ECO:0000313" key="9">
    <source>
        <dbReference type="Proteomes" id="UP000218113"/>
    </source>
</evidence>
<dbReference type="InterPro" id="IPR012340">
    <property type="entry name" value="NA-bd_OB-fold"/>
</dbReference>
<reference evidence="9" key="1">
    <citation type="submission" date="2017-08" db="EMBL/GenBank/DDBJ databases">
        <title>A dynamic microbial community with high functional redundancy inhabits the cold, oxic subseafloor aquifer.</title>
        <authorList>
            <person name="Tully B.J."/>
            <person name="Wheat C.G."/>
            <person name="Glazer B.T."/>
            <person name="Huber J.A."/>
        </authorList>
    </citation>
    <scope>NUCLEOTIDE SEQUENCE [LARGE SCALE GENOMIC DNA]</scope>
</reference>
<evidence type="ECO:0000256" key="6">
    <source>
        <dbReference type="SAM" id="MobiDB-lite"/>
    </source>
</evidence>
<dbReference type="AlphaFoldDB" id="A0A2A4T5F7"/>
<proteinExistence type="inferred from homology"/>
<dbReference type="GO" id="GO:0003743">
    <property type="term" value="F:translation initiation factor activity"/>
    <property type="evidence" value="ECO:0007669"/>
    <property type="project" value="UniProtKB-UniRule"/>
</dbReference>
<feature type="compositionally biased region" description="Basic residues" evidence="6">
    <location>
        <begin position="65"/>
        <end position="79"/>
    </location>
</feature>
<accession>A0A2A4T5F7</accession>
<protein>
    <recommendedName>
        <fullName evidence="4">Translation initiation factor IF-1</fullName>
    </recommendedName>
</protein>
<dbReference type="GO" id="GO:0043022">
    <property type="term" value="F:ribosome binding"/>
    <property type="evidence" value="ECO:0007669"/>
    <property type="project" value="TreeGrafter"/>
</dbReference>
<evidence type="ECO:0000259" key="7">
    <source>
        <dbReference type="PROSITE" id="PS50832"/>
    </source>
</evidence>
<sequence length="79" mass="9216">MDSSKGIFQVKLIENDHTVTGHLSGKMKKYYIRVLKGDEVTIELSPYDLTKGRIVERKKVERKAPTSKKAIKHRQYNKR</sequence>
<comment type="similarity">
    <text evidence="1">Belongs to the IF-1 family.</text>
</comment>
<dbReference type="PANTHER" id="PTHR33370">
    <property type="entry name" value="TRANSLATION INITIATION FACTOR IF-1, CHLOROPLASTIC"/>
    <property type="match status" value="1"/>
</dbReference>
<feature type="domain" description="S1-like" evidence="7">
    <location>
        <begin position="14"/>
        <end position="59"/>
    </location>
</feature>
<dbReference type="GO" id="GO:0005829">
    <property type="term" value="C:cytosol"/>
    <property type="evidence" value="ECO:0007669"/>
    <property type="project" value="TreeGrafter"/>
</dbReference>
<evidence type="ECO:0000256" key="1">
    <source>
        <dbReference type="ARBA" id="ARBA00010939"/>
    </source>
</evidence>
<feature type="region of interest" description="Disordered" evidence="6">
    <location>
        <begin position="60"/>
        <end position="79"/>
    </location>
</feature>
<dbReference type="InterPro" id="IPR006196">
    <property type="entry name" value="RNA-binding_domain_S1_IF1"/>
</dbReference>
<name>A0A2A4T5F7_9DELT</name>
<dbReference type="SUPFAM" id="SSF50249">
    <property type="entry name" value="Nucleic acid-binding proteins"/>
    <property type="match status" value="1"/>
</dbReference>